<proteinExistence type="inferred from homology"/>
<evidence type="ECO:0000256" key="7">
    <source>
        <dbReference type="RuleBase" id="RU363032"/>
    </source>
</evidence>
<dbReference type="Pfam" id="PF00528">
    <property type="entry name" value="BPD_transp_1"/>
    <property type="match status" value="1"/>
</dbReference>
<feature type="domain" description="ABC transmembrane type-1" evidence="8">
    <location>
        <begin position="89"/>
        <end position="285"/>
    </location>
</feature>
<dbReference type="EMBL" id="VUNN01000022">
    <property type="protein sequence ID" value="MSU06995.1"/>
    <property type="molecule type" value="Genomic_DNA"/>
</dbReference>
<dbReference type="PANTHER" id="PTHR43744">
    <property type="entry name" value="ABC TRANSPORTER PERMEASE PROTEIN MG189-RELATED-RELATED"/>
    <property type="match status" value="1"/>
</dbReference>
<dbReference type="PROSITE" id="PS50928">
    <property type="entry name" value="ABC_TM1"/>
    <property type="match status" value="1"/>
</dbReference>
<keyword evidence="2 7" id="KW-0813">Transport</keyword>
<reference evidence="9 10" key="1">
    <citation type="submission" date="2019-08" db="EMBL/GenBank/DDBJ databases">
        <title>In-depth cultivation of the pig gut microbiome towards novel bacterial diversity and tailored functional studies.</title>
        <authorList>
            <person name="Wylensek D."/>
            <person name="Hitch T.C.A."/>
            <person name="Clavel T."/>
        </authorList>
    </citation>
    <scope>NUCLEOTIDE SEQUENCE [LARGE SCALE GENOMIC DNA]</scope>
    <source>
        <strain evidence="9 10">NM-380-WT-3C1</strain>
    </source>
</reference>
<dbReference type="Gene3D" id="1.10.3720.10">
    <property type="entry name" value="MetI-like"/>
    <property type="match status" value="1"/>
</dbReference>
<feature type="transmembrane region" description="Helical" evidence="7">
    <location>
        <begin position="93"/>
        <end position="112"/>
    </location>
</feature>
<dbReference type="InterPro" id="IPR000515">
    <property type="entry name" value="MetI-like"/>
</dbReference>
<keyword evidence="3" id="KW-1003">Cell membrane</keyword>
<name>A0A7X2TSA2_9SPIO</name>
<evidence type="ECO:0000256" key="2">
    <source>
        <dbReference type="ARBA" id="ARBA00022448"/>
    </source>
</evidence>
<protein>
    <submittedName>
        <fullName evidence="9">Carbohydrate ABC transporter permease</fullName>
    </submittedName>
</protein>
<dbReference type="GO" id="GO:0005886">
    <property type="term" value="C:plasma membrane"/>
    <property type="evidence" value="ECO:0007669"/>
    <property type="project" value="UniProtKB-SubCell"/>
</dbReference>
<evidence type="ECO:0000313" key="10">
    <source>
        <dbReference type="Proteomes" id="UP000460549"/>
    </source>
</evidence>
<evidence type="ECO:0000256" key="5">
    <source>
        <dbReference type="ARBA" id="ARBA00022989"/>
    </source>
</evidence>
<keyword evidence="6 7" id="KW-0472">Membrane</keyword>
<feature type="transmembrane region" description="Helical" evidence="7">
    <location>
        <begin position="273"/>
        <end position="291"/>
    </location>
</feature>
<dbReference type="InterPro" id="IPR035906">
    <property type="entry name" value="MetI-like_sf"/>
</dbReference>
<dbReference type="Proteomes" id="UP000460549">
    <property type="component" value="Unassembled WGS sequence"/>
</dbReference>
<comment type="similarity">
    <text evidence="7">Belongs to the binding-protein-dependent transport system permease family.</text>
</comment>
<dbReference type="RefSeq" id="WP_154426326.1">
    <property type="nucleotide sequence ID" value="NZ_JAQYGB010000021.1"/>
</dbReference>
<evidence type="ECO:0000256" key="1">
    <source>
        <dbReference type="ARBA" id="ARBA00004651"/>
    </source>
</evidence>
<accession>A0A7X2TSA2</accession>
<keyword evidence="5 7" id="KW-1133">Transmembrane helix</keyword>
<keyword evidence="4 7" id="KW-0812">Transmembrane</keyword>
<dbReference type="AlphaFoldDB" id="A0A7X2TSA2"/>
<feature type="transmembrane region" description="Helical" evidence="7">
    <location>
        <begin position="28"/>
        <end position="49"/>
    </location>
</feature>
<comment type="subcellular location">
    <subcellularLocation>
        <location evidence="1 7">Cell membrane</location>
        <topology evidence="1 7">Multi-pass membrane protein</topology>
    </subcellularLocation>
</comment>
<feature type="transmembrane region" description="Helical" evidence="7">
    <location>
        <begin position="197"/>
        <end position="219"/>
    </location>
</feature>
<gene>
    <name evidence="9" type="ORF">FYJ80_09455</name>
</gene>
<evidence type="ECO:0000256" key="4">
    <source>
        <dbReference type="ARBA" id="ARBA00022692"/>
    </source>
</evidence>
<evidence type="ECO:0000256" key="6">
    <source>
        <dbReference type="ARBA" id="ARBA00023136"/>
    </source>
</evidence>
<evidence type="ECO:0000259" key="8">
    <source>
        <dbReference type="PROSITE" id="PS50928"/>
    </source>
</evidence>
<dbReference type="CDD" id="cd06261">
    <property type="entry name" value="TM_PBP2"/>
    <property type="match status" value="1"/>
</dbReference>
<dbReference type="GO" id="GO:0055085">
    <property type="term" value="P:transmembrane transport"/>
    <property type="evidence" value="ECO:0007669"/>
    <property type="project" value="InterPro"/>
</dbReference>
<feature type="transmembrane region" description="Helical" evidence="7">
    <location>
        <begin position="124"/>
        <end position="144"/>
    </location>
</feature>
<dbReference type="SUPFAM" id="SSF161098">
    <property type="entry name" value="MetI-like"/>
    <property type="match status" value="1"/>
</dbReference>
<sequence length="306" mass="34179">MKKATAIRQNGKNAGIKIQSKSEKIFDAALNVFGVILVAIILYPIYYVFIASISRPLPVENGSVILAPVGVTLESYRQALKTPYLGTALLNSLYYTFGGVLVNMVFSTTMAYALSKKRLVGRKIFTLFTVFTMWFSAGIIPLYMTFRDFHMLNTRSAILFGFAMNTYNMIILKSFFEQVPESLEEAAFIDGASDFRIFSQIYLPLSKPALATVGLFYAVNRWNGYFWPMNLLTDDSKVPLQVLLKKLLVDKVKNEMESAIITSASLSSQTTTIYALIIIAIIPMAIVYPFVQKYFKTGLTIGANKG</sequence>
<dbReference type="PANTHER" id="PTHR43744:SF9">
    <property type="entry name" value="POLYGALACTURONAN_RHAMNOGALACTURONAN TRANSPORT SYSTEM PERMEASE PROTEIN YTCP"/>
    <property type="match status" value="1"/>
</dbReference>
<evidence type="ECO:0000256" key="3">
    <source>
        <dbReference type="ARBA" id="ARBA00022475"/>
    </source>
</evidence>
<keyword evidence="10" id="KW-1185">Reference proteome</keyword>
<comment type="caution">
    <text evidence="9">The sequence shown here is derived from an EMBL/GenBank/DDBJ whole genome shotgun (WGS) entry which is preliminary data.</text>
</comment>
<feature type="transmembrane region" description="Helical" evidence="7">
    <location>
        <begin position="156"/>
        <end position="176"/>
    </location>
</feature>
<organism evidence="9 10">
    <name type="scientific">Bullifex porci</name>
    <dbReference type="NCBI Taxonomy" id="2606638"/>
    <lineage>
        <taxon>Bacteria</taxon>
        <taxon>Pseudomonadati</taxon>
        <taxon>Spirochaetota</taxon>
        <taxon>Spirochaetia</taxon>
        <taxon>Spirochaetales</taxon>
        <taxon>Spirochaetaceae</taxon>
        <taxon>Bullifex</taxon>
    </lineage>
</organism>
<evidence type="ECO:0000313" key="9">
    <source>
        <dbReference type="EMBL" id="MSU06995.1"/>
    </source>
</evidence>